<name>A0A1F5H330_9BACT</name>
<protein>
    <recommendedName>
        <fullName evidence="3">Glycosyltransferase 2-like domain-containing protein</fullName>
    </recommendedName>
</protein>
<dbReference type="Proteomes" id="UP000177039">
    <property type="component" value="Unassembled WGS sequence"/>
</dbReference>
<gene>
    <name evidence="1" type="ORF">A3B54_05255</name>
</gene>
<dbReference type="CDD" id="cd00761">
    <property type="entry name" value="Glyco_tranf_GTA_type"/>
    <property type="match status" value="1"/>
</dbReference>
<reference evidence="1 2" key="1">
    <citation type="journal article" date="2016" name="Nat. Commun.">
        <title>Thousands of microbial genomes shed light on interconnected biogeochemical processes in an aquifer system.</title>
        <authorList>
            <person name="Anantharaman K."/>
            <person name="Brown C.T."/>
            <person name="Hug L.A."/>
            <person name="Sharon I."/>
            <person name="Castelle C.J."/>
            <person name="Probst A.J."/>
            <person name="Thomas B.C."/>
            <person name="Singh A."/>
            <person name="Wilkins M.J."/>
            <person name="Karaoz U."/>
            <person name="Brodie E.L."/>
            <person name="Williams K.H."/>
            <person name="Hubbard S.S."/>
            <person name="Banfield J.F."/>
        </authorList>
    </citation>
    <scope>NUCLEOTIDE SEQUENCE [LARGE SCALE GENOMIC DNA]</scope>
</reference>
<evidence type="ECO:0008006" key="3">
    <source>
        <dbReference type="Google" id="ProtNLM"/>
    </source>
</evidence>
<comment type="caution">
    <text evidence="1">The sequence shown here is derived from an EMBL/GenBank/DDBJ whole genome shotgun (WGS) entry which is preliminary data.</text>
</comment>
<proteinExistence type="predicted"/>
<evidence type="ECO:0000313" key="2">
    <source>
        <dbReference type="Proteomes" id="UP000177039"/>
    </source>
</evidence>
<dbReference type="EMBL" id="MFBT01000034">
    <property type="protein sequence ID" value="OGD98560.1"/>
    <property type="molecule type" value="Genomic_DNA"/>
</dbReference>
<organism evidence="1 2">
    <name type="scientific">Candidatus Curtissbacteria bacterium RIFCSPLOWO2_01_FULL_42_50</name>
    <dbReference type="NCBI Taxonomy" id="1797730"/>
    <lineage>
        <taxon>Bacteria</taxon>
        <taxon>Candidatus Curtissiibacteriota</taxon>
    </lineage>
</organism>
<sequence length="305" mass="34813">MRSPKLPKDPYSMTVVTATFYPQWHDGEPKQPLTADKLRGDLALQTLRAAKNQGTQIALVDGGSSEEFRKALSKSGITFELQKEDGSQGAARRQALEIAQGLQGLKVICETEPEKVSLVSDCLNIAAKPILNSEADIVVPKRSQESFSTLPPYQAKSEQRSNKMYNQILRAHGLLKEEDPDIDFWFGVRLFANKPEIVELFERKYQFDPTETKLHQAVERNIDVYSNPLFFPIIEALKKGFKVRSVEVPYVHPSAQTEFENDKPEFNRKRDIQRRAIITELLHFIRRLEESPKSRISQEKGNESR</sequence>
<accession>A0A1F5H330</accession>
<dbReference type="AlphaFoldDB" id="A0A1F5H330"/>
<evidence type="ECO:0000313" key="1">
    <source>
        <dbReference type="EMBL" id="OGD98560.1"/>
    </source>
</evidence>